<evidence type="ECO:0000256" key="7">
    <source>
        <dbReference type="ARBA" id="ARBA00023065"/>
    </source>
</evidence>
<dbReference type="GO" id="GO:0015418">
    <property type="term" value="F:ABC-type quaternary ammonium compound transporting activity"/>
    <property type="evidence" value="ECO:0007669"/>
    <property type="project" value="UniProtKB-EC"/>
</dbReference>
<evidence type="ECO:0000256" key="4">
    <source>
        <dbReference type="ARBA" id="ARBA00022741"/>
    </source>
</evidence>
<dbReference type="InterPro" id="IPR003439">
    <property type="entry name" value="ABC_transporter-like_ATP-bd"/>
</dbReference>
<dbReference type="InterPro" id="IPR008995">
    <property type="entry name" value="Mo/tungstate-bd_C_term_dom"/>
</dbReference>
<dbReference type="PROSITE" id="PS50893">
    <property type="entry name" value="ABC_TRANSPORTER_2"/>
    <property type="match status" value="1"/>
</dbReference>
<keyword evidence="2" id="KW-1003">Cell membrane</keyword>
<dbReference type="CDD" id="cd03259">
    <property type="entry name" value="ABC_Carb_Solutes_like"/>
    <property type="match status" value="1"/>
</dbReference>
<dbReference type="InterPro" id="IPR027417">
    <property type="entry name" value="P-loop_NTPase"/>
</dbReference>
<dbReference type="InterPro" id="IPR003593">
    <property type="entry name" value="AAA+_ATPase"/>
</dbReference>
<feature type="domain" description="ABC transporter" evidence="11">
    <location>
        <begin position="4"/>
        <end position="236"/>
    </location>
</feature>
<evidence type="ECO:0000259" key="11">
    <source>
        <dbReference type="PROSITE" id="PS50893"/>
    </source>
</evidence>
<accession>A0A7Y9S358</accession>
<keyword evidence="8" id="KW-0472">Membrane</keyword>
<organism evidence="12 13">
    <name type="scientific">Nocardioides daedukensis</name>
    <dbReference type="NCBI Taxonomy" id="634462"/>
    <lineage>
        <taxon>Bacteria</taxon>
        <taxon>Bacillati</taxon>
        <taxon>Actinomycetota</taxon>
        <taxon>Actinomycetes</taxon>
        <taxon>Propionibacteriales</taxon>
        <taxon>Nocardioidaceae</taxon>
        <taxon>Nocardioides</taxon>
    </lineage>
</organism>
<dbReference type="RefSeq" id="WP_179502707.1">
    <property type="nucleotide sequence ID" value="NZ_JACCAA010000001.1"/>
</dbReference>
<keyword evidence="3" id="KW-0410">Iron transport</keyword>
<dbReference type="GO" id="GO:0015408">
    <property type="term" value="F:ABC-type ferric iron transporter activity"/>
    <property type="evidence" value="ECO:0007669"/>
    <property type="project" value="InterPro"/>
</dbReference>
<evidence type="ECO:0000256" key="8">
    <source>
        <dbReference type="ARBA" id="ARBA00023136"/>
    </source>
</evidence>
<protein>
    <recommendedName>
        <fullName evidence="9">ABC-type quaternary amine transporter</fullName>
        <ecNumber evidence="9">7.6.2.9</ecNumber>
    </recommendedName>
</protein>
<evidence type="ECO:0000256" key="6">
    <source>
        <dbReference type="ARBA" id="ARBA00023004"/>
    </source>
</evidence>
<dbReference type="Gene3D" id="3.40.50.300">
    <property type="entry name" value="P-loop containing nucleotide triphosphate hydrolases"/>
    <property type="match status" value="1"/>
</dbReference>
<dbReference type="EC" id="7.6.2.9" evidence="9"/>
<proteinExistence type="predicted"/>
<evidence type="ECO:0000256" key="10">
    <source>
        <dbReference type="SAM" id="MobiDB-lite"/>
    </source>
</evidence>
<dbReference type="SUPFAM" id="SSF50331">
    <property type="entry name" value="MOP-like"/>
    <property type="match status" value="1"/>
</dbReference>
<evidence type="ECO:0000256" key="5">
    <source>
        <dbReference type="ARBA" id="ARBA00022840"/>
    </source>
</evidence>
<evidence type="ECO:0000256" key="2">
    <source>
        <dbReference type="ARBA" id="ARBA00022475"/>
    </source>
</evidence>
<dbReference type="PROSITE" id="PS00211">
    <property type="entry name" value="ABC_TRANSPORTER_1"/>
    <property type="match status" value="1"/>
</dbReference>
<dbReference type="PANTHER" id="PTHR42781:SF4">
    <property type="entry name" value="SPERMIDINE_PUTRESCINE IMPORT ATP-BINDING PROTEIN POTA"/>
    <property type="match status" value="1"/>
</dbReference>
<name>A0A7Y9S358_9ACTN</name>
<evidence type="ECO:0000256" key="1">
    <source>
        <dbReference type="ARBA" id="ARBA00022448"/>
    </source>
</evidence>
<dbReference type="SMART" id="SM00382">
    <property type="entry name" value="AAA"/>
    <property type="match status" value="1"/>
</dbReference>
<comment type="caution">
    <text evidence="12">The sequence shown here is derived from an EMBL/GenBank/DDBJ whole genome shotgun (WGS) entry which is preliminary data.</text>
</comment>
<gene>
    <name evidence="12" type="ORF">BJ980_002610</name>
</gene>
<dbReference type="InterPro" id="IPR015853">
    <property type="entry name" value="ABC_transpr_FbpC"/>
</dbReference>
<dbReference type="SUPFAM" id="SSF52540">
    <property type="entry name" value="P-loop containing nucleoside triphosphate hydrolases"/>
    <property type="match status" value="1"/>
</dbReference>
<dbReference type="GO" id="GO:0016887">
    <property type="term" value="F:ATP hydrolysis activity"/>
    <property type="evidence" value="ECO:0007669"/>
    <property type="project" value="InterPro"/>
</dbReference>
<keyword evidence="13" id="KW-1185">Reference proteome</keyword>
<dbReference type="Proteomes" id="UP000540656">
    <property type="component" value="Unassembled WGS sequence"/>
</dbReference>
<dbReference type="AlphaFoldDB" id="A0A7Y9S358"/>
<dbReference type="InterPro" id="IPR050093">
    <property type="entry name" value="ABC_SmlMolc_Importer"/>
</dbReference>
<evidence type="ECO:0000313" key="13">
    <source>
        <dbReference type="Proteomes" id="UP000540656"/>
    </source>
</evidence>
<dbReference type="Pfam" id="PF00005">
    <property type="entry name" value="ABC_tran"/>
    <property type="match status" value="1"/>
</dbReference>
<dbReference type="EMBL" id="JACCAA010000001">
    <property type="protein sequence ID" value="NYG59687.1"/>
    <property type="molecule type" value="Genomic_DNA"/>
</dbReference>
<keyword evidence="1" id="KW-0813">Transport</keyword>
<dbReference type="FunFam" id="3.40.50.300:FF:000425">
    <property type="entry name" value="Probable ABC transporter, ATP-binding subunit"/>
    <property type="match status" value="1"/>
</dbReference>
<keyword evidence="5 12" id="KW-0067">ATP-binding</keyword>
<keyword evidence="7" id="KW-0406">Ion transport</keyword>
<keyword evidence="4" id="KW-0547">Nucleotide-binding</keyword>
<sequence>MTVLDARALVRTFGSVRALDGVDLRVEDGQVLAVLGPSGCGKTTLLRIIAGFMAADAGSVELGSRPVLVDGRSRVPTRERNIGYVPQEGALFPHLDVAANITFGLSRSERREADVSGLLDLLGLDRSLAGRAPHELSGGQQQRVAVARALARKPTLLLLDEPFSSLDASLRETTGRAVVDAVRATGAAALLVTHDQNEALSLADVVGVMSQGKVVQVGEPLQVYARPATPFVASFVGSGTVLRARVADGIADSVIGSFPIAGSPGGTDGSGRPDSPGASATAGETDIFVRPEQVLIDPDGPVQATVDRFDFYGHDACVHLHVEGHGDVLCRVRGDRVPSPGEQVRISVTGNATAFGRTS</sequence>
<reference evidence="12 13" key="1">
    <citation type="submission" date="2020-07" db="EMBL/GenBank/DDBJ databases">
        <title>Sequencing the genomes of 1000 actinobacteria strains.</title>
        <authorList>
            <person name="Klenk H.-P."/>
        </authorList>
    </citation>
    <scope>NUCLEOTIDE SEQUENCE [LARGE SCALE GENOMIC DNA]</scope>
    <source>
        <strain evidence="12 13">DSM 23819</strain>
    </source>
</reference>
<dbReference type="InterPro" id="IPR017871">
    <property type="entry name" value="ABC_transporter-like_CS"/>
</dbReference>
<dbReference type="GO" id="GO:0043190">
    <property type="term" value="C:ATP-binding cassette (ABC) transporter complex"/>
    <property type="evidence" value="ECO:0007669"/>
    <property type="project" value="InterPro"/>
</dbReference>
<dbReference type="GO" id="GO:0005524">
    <property type="term" value="F:ATP binding"/>
    <property type="evidence" value="ECO:0007669"/>
    <property type="project" value="UniProtKB-KW"/>
</dbReference>
<evidence type="ECO:0000256" key="9">
    <source>
        <dbReference type="ARBA" id="ARBA00066388"/>
    </source>
</evidence>
<evidence type="ECO:0000256" key="3">
    <source>
        <dbReference type="ARBA" id="ARBA00022496"/>
    </source>
</evidence>
<keyword evidence="6" id="KW-0408">Iron</keyword>
<dbReference type="PANTHER" id="PTHR42781">
    <property type="entry name" value="SPERMIDINE/PUTRESCINE IMPORT ATP-BINDING PROTEIN POTA"/>
    <property type="match status" value="1"/>
</dbReference>
<dbReference type="InterPro" id="IPR013611">
    <property type="entry name" value="Transp-assoc_OB_typ2"/>
</dbReference>
<dbReference type="Pfam" id="PF08402">
    <property type="entry name" value="TOBE_2"/>
    <property type="match status" value="1"/>
</dbReference>
<evidence type="ECO:0000313" key="12">
    <source>
        <dbReference type="EMBL" id="NYG59687.1"/>
    </source>
</evidence>
<feature type="region of interest" description="Disordered" evidence="10">
    <location>
        <begin position="261"/>
        <end position="282"/>
    </location>
</feature>